<reference evidence="3" key="2">
    <citation type="journal article" date="2024" name="Plant">
        <title>Genomic evolution and insights into agronomic trait innovations of Sesamum species.</title>
        <authorList>
            <person name="Miao H."/>
            <person name="Wang L."/>
            <person name="Qu L."/>
            <person name="Liu H."/>
            <person name="Sun Y."/>
            <person name="Le M."/>
            <person name="Wang Q."/>
            <person name="Wei S."/>
            <person name="Zheng Y."/>
            <person name="Lin W."/>
            <person name="Duan Y."/>
            <person name="Cao H."/>
            <person name="Xiong S."/>
            <person name="Wang X."/>
            <person name="Wei L."/>
            <person name="Li C."/>
            <person name="Ma Q."/>
            <person name="Ju M."/>
            <person name="Zhao R."/>
            <person name="Li G."/>
            <person name="Mu C."/>
            <person name="Tian Q."/>
            <person name="Mei H."/>
            <person name="Zhang T."/>
            <person name="Gao T."/>
            <person name="Zhang H."/>
        </authorList>
    </citation>
    <scope>NUCLEOTIDE SEQUENCE</scope>
    <source>
        <strain evidence="3">KEN8</strain>
    </source>
</reference>
<evidence type="ECO:0000256" key="2">
    <source>
        <dbReference type="SAM" id="Phobius"/>
    </source>
</evidence>
<evidence type="ECO:0000256" key="1">
    <source>
        <dbReference type="SAM" id="MobiDB-lite"/>
    </source>
</evidence>
<proteinExistence type="predicted"/>
<dbReference type="GO" id="GO:0005739">
    <property type="term" value="C:mitochondrion"/>
    <property type="evidence" value="ECO:0007669"/>
    <property type="project" value="TreeGrafter"/>
</dbReference>
<dbReference type="AlphaFoldDB" id="A0AAW2KMJ6"/>
<keyword evidence="2" id="KW-0812">Transmembrane</keyword>
<protein>
    <submittedName>
        <fullName evidence="3">Uncharacterized protein</fullName>
    </submittedName>
</protein>
<dbReference type="EMBL" id="JACGWM010000383">
    <property type="protein sequence ID" value="KAL0307372.1"/>
    <property type="molecule type" value="Genomic_DNA"/>
</dbReference>
<dbReference type="Pfam" id="PF15346">
    <property type="entry name" value="ARGLU"/>
    <property type="match status" value="1"/>
</dbReference>
<dbReference type="PANTHER" id="PTHR31711">
    <property type="entry name" value="ARGININE AND GLUTAMATE-RICH PROTEIN 1"/>
    <property type="match status" value="1"/>
</dbReference>
<name>A0AAW2KMJ6_9LAMI</name>
<feature type="region of interest" description="Disordered" evidence="1">
    <location>
        <begin position="222"/>
        <end position="248"/>
    </location>
</feature>
<feature type="compositionally biased region" description="Basic and acidic residues" evidence="1">
    <location>
        <begin position="222"/>
        <end position="234"/>
    </location>
</feature>
<comment type="caution">
    <text evidence="3">The sequence shown here is derived from an EMBL/GenBank/DDBJ whole genome shotgun (WGS) entry which is preliminary data.</text>
</comment>
<feature type="transmembrane region" description="Helical" evidence="2">
    <location>
        <begin position="12"/>
        <end position="33"/>
    </location>
</feature>
<evidence type="ECO:0000313" key="3">
    <source>
        <dbReference type="EMBL" id="KAL0307372.1"/>
    </source>
</evidence>
<accession>A0AAW2KMJ6</accession>
<dbReference type="GO" id="GO:0005654">
    <property type="term" value="C:nucleoplasm"/>
    <property type="evidence" value="ECO:0007669"/>
    <property type="project" value="TreeGrafter"/>
</dbReference>
<feature type="transmembrane region" description="Helical" evidence="2">
    <location>
        <begin position="53"/>
        <end position="77"/>
    </location>
</feature>
<gene>
    <name evidence="3" type="ORF">Scaly_2986400</name>
</gene>
<keyword evidence="2" id="KW-0472">Membrane</keyword>
<dbReference type="PANTHER" id="PTHR31711:SF1">
    <property type="entry name" value="ARGININE AND GLUTAMATE-RICH PROTEIN 1"/>
    <property type="match status" value="1"/>
</dbReference>
<organism evidence="3">
    <name type="scientific">Sesamum calycinum</name>
    <dbReference type="NCBI Taxonomy" id="2727403"/>
    <lineage>
        <taxon>Eukaryota</taxon>
        <taxon>Viridiplantae</taxon>
        <taxon>Streptophyta</taxon>
        <taxon>Embryophyta</taxon>
        <taxon>Tracheophyta</taxon>
        <taxon>Spermatophyta</taxon>
        <taxon>Magnoliopsida</taxon>
        <taxon>eudicotyledons</taxon>
        <taxon>Gunneridae</taxon>
        <taxon>Pentapetalae</taxon>
        <taxon>asterids</taxon>
        <taxon>lamiids</taxon>
        <taxon>Lamiales</taxon>
        <taxon>Pedaliaceae</taxon>
        <taxon>Sesamum</taxon>
    </lineage>
</organism>
<sequence>MEVLKYSIGLSGYVYLTFFSTGLIGGVSGIVYFDDPFGCLLNLLFTRFETEIFWIWNQLEVCLKSISIIVIVPFSTWRRQQEAELKLIEEETARRVAEAIQKKVQEGLNSEEIKLERDKRLEEGRKKLVAEVAAQLEKEKEAALLEANRKEASICFLSGCCLLIIESSQQSHYLTQKVVQEQAQRGKEELERRLEENRWKLNEAQREEALEQERQEEERYRELEELQREKEEALRRKKQQEKKNEQTR</sequence>
<dbReference type="InterPro" id="IPR033371">
    <property type="entry name" value="ARGLU1"/>
</dbReference>
<reference evidence="3" key="1">
    <citation type="submission" date="2020-06" db="EMBL/GenBank/DDBJ databases">
        <authorList>
            <person name="Li T."/>
            <person name="Hu X."/>
            <person name="Zhang T."/>
            <person name="Song X."/>
            <person name="Zhang H."/>
            <person name="Dai N."/>
            <person name="Sheng W."/>
            <person name="Hou X."/>
            <person name="Wei L."/>
        </authorList>
    </citation>
    <scope>NUCLEOTIDE SEQUENCE</scope>
    <source>
        <strain evidence="3">KEN8</strain>
        <tissue evidence="3">Leaf</tissue>
    </source>
</reference>
<keyword evidence="2" id="KW-1133">Transmembrane helix</keyword>
<dbReference type="GO" id="GO:0045296">
    <property type="term" value="F:cadherin binding"/>
    <property type="evidence" value="ECO:0007669"/>
    <property type="project" value="TreeGrafter"/>
</dbReference>